<gene>
    <name evidence="8" type="ORF">IAB82_03705</name>
</gene>
<dbReference type="GO" id="GO:0006508">
    <property type="term" value="P:proteolysis"/>
    <property type="evidence" value="ECO:0007669"/>
    <property type="project" value="UniProtKB-KW"/>
</dbReference>
<dbReference type="Gene3D" id="2.60.40.10">
    <property type="entry name" value="Immunoglobulins"/>
    <property type="match status" value="2"/>
</dbReference>
<name>A0A9D9NF24_9BACT</name>
<dbReference type="Proteomes" id="UP000823603">
    <property type="component" value="Unassembled WGS sequence"/>
</dbReference>
<evidence type="ECO:0000256" key="6">
    <source>
        <dbReference type="RuleBase" id="RU003355"/>
    </source>
</evidence>
<dbReference type="InterPro" id="IPR003961">
    <property type="entry name" value="FN3_dom"/>
</dbReference>
<comment type="similarity">
    <text evidence="1 5 6">Belongs to the peptidase S8 family.</text>
</comment>
<dbReference type="Gene3D" id="3.40.50.200">
    <property type="entry name" value="Peptidase S8/S53 domain"/>
    <property type="match status" value="1"/>
</dbReference>
<dbReference type="PRINTS" id="PR00723">
    <property type="entry name" value="SUBTILISIN"/>
</dbReference>
<dbReference type="PROSITE" id="PS00137">
    <property type="entry name" value="SUBTILASE_HIS"/>
    <property type="match status" value="1"/>
</dbReference>
<feature type="active site" description="Charge relay system" evidence="5">
    <location>
        <position position="441"/>
    </location>
</feature>
<dbReference type="PROSITE" id="PS51257">
    <property type="entry name" value="PROKAR_LIPOPROTEIN"/>
    <property type="match status" value="1"/>
</dbReference>
<dbReference type="GO" id="GO:0004252">
    <property type="term" value="F:serine-type endopeptidase activity"/>
    <property type="evidence" value="ECO:0007669"/>
    <property type="project" value="UniProtKB-UniRule"/>
</dbReference>
<sequence length="887" mass="95136">MRLGNFLYALLASAAAVSGCQKEAQEFARHENPDIPGEQISENSIVPGVMKIMVTEDLAGRLLASADRSGMVEDFADAGLAIDGINIRDVRTTFSIGGKYEARQRKAGLHRWFTVSFEEGASLTKAASGLSDIDGVEYTQPVRKIREMSVSMNDPQYSGQWHYYNTGQHDLRPGIDIRLQQAWDRYGVFGSPDVVVAIIDAGVDFRHEDLNGNIWVNETELNGAQDADDDGNGYADDIYGFNFVTMDNDITPESHGTHVAGTVAAVNDNGTGVCGVAGGRYPDKGARLMCLQIMDDRYPKKGVYIERVFQYAADNGAVIAQNSWGYEDAMEDIPLSDKVAIDYFIKNAGCDENGNQLPGSPMKGGLVVFAAGNESRDMSYPAAYEPVLSVAAVGPYGKYAYYTNYGPWVDVCAPGGDTDAAIYGGVLSTIPSGYGVQQGTSMACPHVSGLAALILASKGGEGFTCEDLYEAIVESSDPSIYSYNADMEGMLGKGMINAVRAFAYFSTDAPENVTGLEISTKSNVLIFTADIPADKDDGSAYYYNVYYSTGQFSQPDLASVESAKFDIESLTDAGENRKTFSLQGLEFGTEYWYAVSAEDLAGNESGLSEIHSAVTGENRPPAINVSGETEFDMKAFETRTLQVSVTEEDGHAFTVSFDNKGNDAAIYTPVSGSEGTISINARKSAPGSYSCVVTATDEFGASSELEIKYRILENLPPMQTAEIPSLVVTGIGGTVSLEIQDYFTDPDGESLAVTASMSVEGIAGFSYLNGTATFTGESVGSTSVIIIVQDASGDSVSASFEIVVRDGTYPFDLYPNPVTDYLNVRTGEDTDADIRVYDAAGRTVYKGLSAVSAFAPVRIDMRECAPGRYTVAVTFNGKEHVRSVVKL</sequence>
<dbReference type="SUPFAM" id="SSF52743">
    <property type="entry name" value="Subtilisin-like"/>
    <property type="match status" value="1"/>
</dbReference>
<dbReference type="InterPro" id="IPR036852">
    <property type="entry name" value="Peptidase_S8/S53_dom_sf"/>
</dbReference>
<evidence type="ECO:0000256" key="1">
    <source>
        <dbReference type="ARBA" id="ARBA00011073"/>
    </source>
</evidence>
<dbReference type="PROSITE" id="PS00138">
    <property type="entry name" value="SUBTILASE_SER"/>
    <property type="match status" value="1"/>
</dbReference>
<dbReference type="SUPFAM" id="SSF49265">
    <property type="entry name" value="Fibronectin type III"/>
    <property type="match status" value="1"/>
</dbReference>
<dbReference type="Pfam" id="PF00082">
    <property type="entry name" value="Peptidase_S8"/>
    <property type="match status" value="1"/>
</dbReference>
<dbReference type="InterPro" id="IPR015500">
    <property type="entry name" value="Peptidase_S8_subtilisin-rel"/>
</dbReference>
<keyword evidence="4 5" id="KW-0720">Serine protease</keyword>
<evidence type="ECO:0000313" key="9">
    <source>
        <dbReference type="Proteomes" id="UP000823603"/>
    </source>
</evidence>
<dbReference type="InterPro" id="IPR023827">
    <property type="entry name" value="Peptidase_S8_Asp-AS"/>
</dbReference>
<keyword evidence="3 5" id="KW-0378">Hydrolase</keyword>
<evidence type="ECO:0000256" key="5">
    <source>
        <dbReference type="PROSITE-ProRule" id="PRU01240"/>
    </source>
</evidence>
<dbReference type="EMBL" id="JADIMB010000054">
    <property type="protein sequence ID" value="MBO8470885.1"/>
    <property type="molecule type" value="Genomic_DNA"/>
</dbReference>
<reference evidence="8" key="1">
    <citation type="submission" date="2020-10" db="EMBL/GenBank/DDBJ databases">
        <authorList>
            <person name="Gilroy R."/>
        </authorList>
    </citation>
    <scope>NUCLEOTIDE SEQUENCE</scope>
    <source>
        <strain evidence="8">B2-22910</strain>
    </source>
</reference>
<accession>A0A9D9NF24</accession>
<evidence type="ECO:0000259" key="7">
    <source>
        <dbReference type="PROSITE" id="PS50853"/>
    </source>
</evidence>
<feature type="active site" description="Charge relay system" evidence="5">
    <location>
        <position position="200"/>
    </location>
</feature>
<dbReference type="PROSITE" id="PS00136">
    <property type="entry name" value="SUBTILASE_ASP"/>
    <property type="match status" value="1"/>
</dbReference>
<dbReference type="InterPro" id="IPR026444">
    <property type="entry name" value="Secre_tail"/>
</dbReference>
<dbReference type="InterPro" id="IPR023828">
    <property type="entry name" value="Peptidase_S8_Ser-AS"/>
</dbReference>
<evidence type="ECO:0000256" key="4">
    <source>
        <dbReference type="ARBA" id="ARBA00022825"/>
    </source>
</evidence>
<comment type="caution">
    <text evidence="8">The sequence shown here is derived from an EMBL/GenBank/DDBJ whole genome shotgun (WGS) entry which is preliminary data.</text>
</comment>
<feature type="domain" description="Fibronectin type-III" evidence="7">
    <location>
        <begin position="509"/>
        <end position="618"/>
    </location>
</feature>
<dbReference type="PROSITE" id="PS50853">
    <property type="entry name" value="FN3"/>
    <property type="match status" value="1"/>
</dbReference>
<dbReference type="PANTHER" id="PTHR43399:SF4">
    <property type="entry name" value="CELL WALL-ASSOCIATED PROTEASE"/>
    <property type="match status" value="1"/>
</dbReference>
<evidence type="ECO:0000256" key="3">
    <source>
        <dbReference type="ARBA" id="ARBA00022801"/>
    </source>
</evidence>
<protein>
    <submittedName>
        <fullName evidence="8">S8 family serine peptidase</fullName>
    </submittedName>
</protein>
<dbReference type="Pfam" id="PF18962">
    <property type="entry name" value="Por_Secre_tail"/>
    <property type="match status" value="1"/>
</dbReference>
<reference evidence="8" key="2">
    <citation type="journal article" date="2021" name="PeerJ">
        <title>Extensive microbial diversity within the chicken gut microbiome revealed by metagenomics and culture.</title>
        <authorList>
            <person name="Gilroy R."/>
            <person name="Ravi A."/>
            <person name="Getino M."/>
            <person name="Pursley I."/>
            <person name="Horton D.L."/>
            <person name="Alikhan N.F."/>
            <person name="Baker D."/>
            <person name="Gharbi K."/>
            <person name="Hall N."/>
            <person name="Watson M."/>
            <person name="Adriaenssens E.M."/>
            <person name="Foster-Nyarko E."/>
            <person name="Jarju S."/>
            <person name="Secka A."/>
            <person name="Antonio M."/>
            <person name="Oren A."/>
            <person name="Chaudhuri R.R."/>
            <person name="La Ragione R."/>
            <person name="Hildebrand F."/>
            <person name="Pallen M.J."/>
        </authorList>
    </citation>
    <scope>NUCLEOTIDE SEQUENCE</scope>
    <source>
        <strain evidence="8">B2-22910</strain>
    </source>
</reference>
<dbReference type="InterPro" id="IPR000209">
    <property type="entry name" value="Peptidase_S8/S53_dom"/>
</dbReference>
<dbReference type="PANTHER" id="PTHR43399">
    <property type="entry name" value="SUBTILISIN-RELATED"/>
    <property type="match status" value="1"/>
</dbReference>
<organism evidence="8 9">
    <name type="scientific">Candidatus Cryptobacteroides faecavium</name>
    <dbReference type="NCBI Taxonomy" id="2840762"/>
    <lineage>
        <taxon>Bacteria</taxon>
        <taxon>Pseudomonadati</taxon>
        <taxon>Bacteroidota</taxon>
        <taxon>Bacteroidia</taxon>
        <taxon>Bacteroidales</taxon>
        <taxon>Candidatus Cryptobacteroides</taxon>
    </lineage>
</organism>
<proteinExistence type="inferred from homology"/>
<dbReference type="AlphaFoldDB" id="A0A9D9NF24"/>
<dbReference type="NCBIfam" id="TIGR04183">
    <property type="entry name" value="Por_Secre_tail"/>
    <property type="match status" value="1"/>
</dbReference>
<dbReference type="InterPro" id="IPR013783">
    <property type="entry name" value="Ig-like_fold"/>
</dbReference>
<feature type="active site" description="Charge relay system" evidence="5">
    <location>
        <position position="255"/>
    </location>
</feature>
<keyword evidence="2 5" id="KW-0645">Protease</keyword>
<evidence type="ECO:0000313" key="8">
    <source>
        <dbReference type="EMBL" id="MBO8470885.1"/>
    </source>
</evidence>
<dbReference type="InterPro" id="IPR051048">
    <property type="entry name" value="Peptidase_S8/S53_subtilisin"/>
</dbReference>
<evidence type="ECO:0000256" key="2">
    <source>
        <dbReference type="ARBA" id="ARBA00022670"/>
    </source>
</evidence>
<dbReference type="InterPro" id="IPR036116">
    <property type="entry name" value="FN3_sf"/>
</dbReference>
<dbReference type="PROSITE" id="PS51892">
    <property type="entry name" value="SUBTILASE"/>
    <property type="match status" value="1"/>
</dbReference>
<dbReference type="InterPro" id="IPR022398">
    <property type="entry name" value="Peptidase_S8_His-AS"/>
</dbReference>
<dbReference type="CDD" id="cd00063">
    <property type="entry name" value="FN3"/>
    <property type="match status" value="1"/>
</dbReference>